<gene>
    <name evidence="3" type="ORF">FAZ98_24215</name>
</gene>
<evidence type="ECO:0000313" key="3">
    <source>
        <dbReference type="EMBL" id="QGZ64913.1"/>
    </source>
</evidence>
<organism evidence="3 4">
    <name type="scientific">Paraburkholderia acidisoli</name>
    <dbReference type="NCBI Taxonomy" id="2571748"/>
    <lineage>
        <taxon>Bacteria</taxon>
        <taxon>Pseudomonadati</taxon>
        <taxon>Pseudomonadota</taxon>
        <taxon>Betaproteobacteria</taxon>
        <taxon>Burkholderiales</taxon>
        <taxon>Burkholderiaceae</taxon>
        <taxon>Paraburkholderia</taxon>
    </lineage>
</organism>
<name>A0A7Z2JI77_9BURK</name>
<feature type="signal peptide" evidence="2">
    <location>
        <begin position="1"/>
        <end position="27"/>
    </location>
</feature>
<keyword evidence="4" id="KW-1185">Reference proteome</keyword>
<protein>
    <submittedName>
        <fullName evidence="3">Uncharacterized protein</fullName>
    </submittedName>
</protein>
<dbReference type="RefSeq" id="WP_158954811.1">
    <property type="nucleotide sequence ID" value="NZ_CP046915.1"/>
</dbReference>
<reference evidence="3 4" key="1">
    <citation type="submission" date="2019-12" db="EMBL/GenBank/DDBJ databases">
        <title>Paraburkholderia acidiphila 7Q-K02 sp. nov and Paraburkholderia acidisoli DHF22 sp. nov., two strains isolated from forest soil.</title>
        <authorList>
            <person name="Gao Z."/>
            <person name="Qiu L."/>
        </authorList>
    </citation>
    <scope>NUCLEOTIDE SEQUENCE [LARGE SCALE GENOMIC DNA]</scope>
    <source>
        <strain evidence="3 4">DHF22</strain>
    </source>
</reference>
<evidence type="ECO:0000256" key="1">
    <source>
        <dbReference type="SAM" id="MobiDB-lite"/>
    </source>
</evidence>
<evidence type="ECO:0000313" key="4">
    <source>
        <dbReference type="Proteomes" id="UP000433577"/>
    </source>
</evidence>
<proteinExistence type="predicted"/>
<dbReference type="OrthoDB" id="9134665at2"/>
<feature type="region of interest" description="Disordered" evidence="1">
    <location>
        <begin position="39"/>
        <end position="84"/>
    </location>
</feature>
<feature type="chain" id="PRO_5031542616" evidence="2">
    <location>
        <begin position="28"/>
        <end position="84"/>
    </location>
</feature>
<evidence type="ECO:0000256" key="2">
    <source>
        <dbReference type="SAM" id="SignalP"/>
    </source>
</evidence>
<dbReference type="AlphaFoldDB" id="A0A7Z2JI77"/>
<accession>A0A7Z2JI77</accession>
<keyword evidence="2" id="KW-0732">Signal</keyword>
<dbReference type="EMBL" id="CP046915">
    <property type="protein sequence ID" value="QGZ64913.1"/>
    <property type="molecule type" value="Genomic_DNA"/>
</dbReference>
<dbReference type="KEGG" id="pacs:FAZ98_24215"/>
<sequence>MNIRIARSLACAVVASGAAAAAVTAYAQAIAPQPVTPMAKTPEVASGAASATNPDHMPMKKPHKRATNDEDIARPPPASGAAAK</sequence>
<dbReference type="Proteomes" id="UP000433577">
    <property type="component" value="Chromosome 3"/>
</dbReference>